<evidence type="ECO:0008006" key="3">
    <source>
        <dbReference type="Google" id="ProtNLM"/>
    </source>
</evidence>
<keyword evidence="2" id="KW-1185">Reference proteome</keyword>
<protein>
    <recommendedName>
        <fullName evidence="3">ABM domain-containing protein</fullName>
    </recommendedName>
</protein>
<comment type="caution">
    <text evidence="1">The sequence shown here is derived from an EMBL/GenBank/DDBJ whole genome shotgun (WGS) entry which is preliminary data.</text>
</comment>
<dbReference type="SUPFAM" id="SSF54909">
    <property type="entry name" value="Dimeric alpha+beta barrel"/>
    <property type="match status" value="1"/>
</dbReference>
<organism evidence="1 2">
    <name type="scientific">Cryobacterium shii</name>
    <dbReference type="NCBI Taxonomy" id="1259235"/>
    <lineage>
        <taxon>Bacteria</taxon>
        <taxon>Bacillati</taxon>
        <taxon>Actinomycetota</taxon>
        <taxon>Actinomycetes</taxon>
        <taxon>Micrococcales</taxon>
        <taxon>Microbacteriaceae</taxon>
        <taxon>Cryobacterium</taxon>
    </lineage>
</organism>
<accession>A0AAQ2C7W8</accession>
<dbReference type="AlphaFoldDB" id="A0AAQ2C7W8"/>
<evidence type="ECO:0000313" key="2">
    <source>
        <dbReference type="Proteomes" id="UP000297403"/>
    </source>
</evidence>
<dbReference type="RefSeq" id="WP_134366493.1">
    <property type="nucleotide sequence ID" value="NZ_SOFY01000014.1"/>
</dbReference>
<dbReference type="EMBL" id="SOFY01000014">
    <property type="protein sequence ID" value="TFC51218.1"/>
    <property type="molecule type" value="Genomic_DNA"/>
</dbReference>
<dbReference type="InterPro" id="IPR011008">
    <property type="entry name" value="Dimeric_a/b-barrel"/>
</dbReference>
<gene>
    <name evidence="1" type="ORF">E3O49_03840</name>
</gene>
<proteinExistence type="predicted"/>
<dbReference type="Proteomes" id="UP000297403">
    <property type="component" value="Unassembled WGS sequence"/>
</dbReference>
<evidence type="ECO:0000313" key="1">
    <source>
        <dbReference type="EMBL" id="TFC51218.1"/>
    </source>
</evidence>
<sequence length="103" mass="11383">MDIPRDKPVVTSVDARGLPEREGDLLDGYRRMLAAGQPDGLVRSELLRGQDGSWRIQSTWWDMEALLALRKAGVPHAAQALLDGVGAEHTHSWFVVEDGFDTT</sequence>
<name>A0AAQ2C7W8_9MICO</name>
<reference evidence="1 2" key="1">
    <citation type="submission" date="2019-03" db="EMBL/GenBank/DDBJ databases">
        <title>Genomics of glacier-inhabiting Cryobacterium strains.</title>
        <authorList>
            <person name="Liu Q."/>
            <person name="Xin Y.-H."/>
        </authorList>
    </citation>
    <scope>NUCLEOTIDE SEQUENCE [LARGE SCALE GENOMIC DNA]</scope>
    <source>
        <strain evidence="2">TMT1-22</strain>
    </source>
</reference>